<protein>
    <submittedName>
        <fullName evidence="2">ATPase</fullName>
    </submittedName>
</protein>
<dbReference type="PANTHER" id="PTHR40396">
    <property type="entry name" value="ATPASE-LIKE PROTEIN"/>
    <property type="match status" value="1"/>
</dbReference>
<organism evidence="2 3">
    <name type="scientific">Paenibacillus athensensis</name>
    <dbReference type="NCBI Taxonomy" id="1967502"/>
    <lineage>
        <taxon>Bacteria</taxon>
        <taxon>Bacillati</taxon>
        <taxon>Bacillota</taxon>
        <taxon>Bacilli</taxon>
        <taxon>Bacillales</taxon>
        <taxon>Paenibacillaceae</taxon>
        <taxon>Paenibacillus</taxon>
    </lineage>
</organism>
<dbReference type="GO" id="GO:0005524">
    <property type="term" value="F:ATP binding"/>
    <property type="evidence" value="ECO:0007669"/>
    <property type="project" value="InterPro"/>
</dbReference>
<dbReference type="OrthoDB" id="9809324at2"/>
<evidence type="ECO:0000259" key="1">
    <source>
        <dbReference type="Pfam" id="PF13304"/>
    </source>
</evidence>
<evidence type="ECO:0000313" key="2">
    <source>
        <dbReference type="EMBL" id="TFE89803.1"/>
    </source>
</evidence>
<dbReference type="GO" id="GO:0016887">
    <property type="term" value="F:ATP hydrolysis activity"/>
    <property type="evidence" value="ECO:0007669"/>
    <property type="project" value="InterPro"/>
</dbReference>
<keyword evidence="3" id="KW-1185">Reference proteome</keyword>
<dbReference type="RefSeq" id="WP_134751076.1">
    <property type="nucleotide sequence ID" value="NZ_MYFO02000006.1"/>
</dbReference>
<dbReference type="AlphaFoldDB" id="A0A4Y8Q674"/>
<sequence>MLSKLTVTNFLSFKEKTTFDLHATGYKVLTNANINNDVLKGLMFVGANASGKTNIIKALKMLLDLLFAEKTVDLGGKRCLFSEQFTLILEYEFQIANQRITYYIEYDELQDSLIEKLFVGSDCLINRIGSNAESKITDTKMYTDIDNHSLFLREIFFNTRFRNHDLLKQWFDFLLNSVFMDGYKEIIFSPGNVSLELDDYLKKRGAEEINDFFQKHNFHQRIEYSEKSEGRMFKIQNARKIVFFKRQGVGEPIPFALESLGNQKLIALLPVFFHTIKNGGMLIIDEFSSGLHNFLEELLVKYFMNHSSNAQLFLVSHSTNLLSNSLLRPDQIYAVDFKGIEGSKVKRFSSEQPRVAQNLEKMYTSGVFGGIPDFRDEVHEN</sequence>
<comment type="caution">
    <text evidence="2">The sequence shown here is derived from an EMBL/GenBank/DDBJ whole genome shotgun (WGS) entry which is preliminary data.</text>
</comment>
<accession>A0A4Y8Q674</accession>
<dbReference type="InterPro" id="IPR027417">
    <property type="entry name" value="P-loop_NTPase"/>
</dbReference>
<name>A0A4Y8Q674_9BACL</name>
<dbReference type="Proteomes" id="UP000298246">
    <property type="component" value="Unassembled WGS sequence"/>
</dbReference>
<reference evidence="2 3" key="1">
    <citation type="submission" date="2017-03" db="EMBL/GenBank/DDBJ databases">
        <title>Isolation of Levoglucosan Utilizing Bacteria.</title>
        <authorList>
            <person name="Arya A.S."/>
        </authorList>
    </citation>
    <scope>NUCLEOTIDE SEQUENCE [LARGE SCALE GENOMIC DNA]</scope>
    <source>
        <strain evidence="2 3">MEC069</strain>
    </source>
</reference>
<gene>
    <name evidence="2" type="ORF">B5M42_06855</name>
</gene>
<dbReference type="InterPro" id="IPR003959">
    <property type="entry name" value="ATPase_AAA_core"/>
</dbReference>
<dbReference type="PANTHER" id="PTHR40396:SF1">
    <property type="entry name" value="ATPASE AAA-TYPE CORE DOMAIN-CONTAINING PROTEIN"/>
    <property type="match status" value="1"/>
</dbReference>
<feature type="domain" description="ATPase AAA-type core" evidence="1">
    <location>
        <begin position="44"/>
        <end position="323"/>
    </location>
</feature>
<dbReference type="Gene3D" id="3.40.50.300">
    <property type="entry name" value="P-loop containing nucleotide triphosphate hydrolases"/>
    <property type="match status" value="1"/>
</dbReference>
<proteinExistence type="predicted"/>
<evidence type="ECO:0000313" key="3">
    <source>
        <dbReference type="Proteomes" id="UP000298246"/>
    </source>
</evidence>
<dbReference type="Pfam" id="PF13304">
    <property type="entry name" value="AAA_21"/>
    <property type="match status" value="1"/>
</dbReference>
<dbReference type="SUPFAM" id="SSF52540">
    <property type="entry name" value="P-loop containing nucleoside triphosphate hydrolases"/>
    <property type="match status" value="1"/>
</dbReference>
<dbReference type="EMBL" id="MYFO01000006">
    <property type="protein sequence ID" value="TFE89803.1"/>
    <property type="molecule type" value="Genomic_DNA"/>
</dbReference>